<organism evidence="2">
    <name type="scientific">Psilocybe cubensis</name>
    <name type="common">Psychedelic mushroom</name>
    <name type="synonym">Stropharia cubensis</name>
    <dbReference type="NCBI Taxonomy" id="181762"/>
    <lineage>
        <taxon>Eukaryota</taxon>
        <taxon>Fungi</taxon>
        <taxon>Dikarya</taxon>
        <taxon>Basidiomycota</taxon>
        <taxon>Agaricomycotina</taxon>
        <taxon>Agaricomycetes</taxon>
        <taxon>Agaricomycetidae</taxon>
        <taxon>Agaricales</taxon>
        <taxon>Agaricineae</taxon>
        <taxon>Strophariaceae</taxon>
        <taxon>Psilocybe</taxon>
    </lineage>
</organism>
<protein>
    <submittedName>
        <fullName evidence="2">Uncharacterized protein</fullName>
    </submittedName>
</protein>
<proteinExistence type="predicted"/>
<name>A0A8H7XTR0_PSICU</name>
<dbReference type="GO" id="GO:0035361">
    <property type="term" value="C:Cul8-RING ubiquitin ligase complex"/>
    <property type="evidence" value="ECO:0007669"/>
    <property type="project" value="TreeGrafter"/>
</dbReference>
<feature type="compositionally biased region" description="Basic residues" evidence="1">
    <location>
        <begin position="48"/>
        <end position="57"/>
    </location>
</feature>
<feature type="compositionally biased region" description="Basic and acidic residues" evidence="1">
    <location>
        <begin position="626"/>
        <end position="635"/>
    </location>
</feature>
<feature type="compositionally biased region" description="Basic and acidic residues" evidence="1">
    <location>
        <begin position="440"/>
        <end position="462"/>
    </location>
</feature>
<dbReference type="PANTHER" id="PTHR28122:SF1">
    <property type="entry name" value="E3 UBIQUITIN-PROTEIN LIGASE SUBSTRATE RECEPTOR MMS22"/>
    <property type="match status" value="1"/>
</dbReference>
<feature type="compositionally biased region" description="Polar residues" evidence="1">
    <location>
        <begin position="761"/>
        <end position="776"/>
    </location>
</feature>
<evidence type="ECO:0000256" key="1">
    <source>
        <dbReference type="SAM" id="MobiDB-lite"/>
    </source>
</evidence>
<dbReference type="GO" id="GO:0000724">
    <property type="term" value="P:double-strand break repair via homologous recombination"/>
    <property type="evidence" value="ECO:0007669"/>
    <property type="project" value="TreeGrafter"/>
</dbReference>
<feature type="region of interest" description="Disordered" evidence="1">
    <location>
        <begin position="811"/>
        <end position="851"/>
    </location>
</feature>
<feature type="compositionally biased region" description="Polar residues" evidence="1">
    <location>
        <begin position="246"/>
        <end position="255"/>
    </location>
</feature>
<feature type="compositionally biased region" description="Pro residues" evidence="1">
    <location>
        <begin position="1578"/>
        <end position="1587"/>
    </location>
</feature>
<comment type="caution">
    <text evidence="2">The sequence shown here is derived from an EMBL/GenBank/DDBJ whole genome shotgun (WGS) entry which is preliminary data.</text>
</comment>
<evidence type="ECO:0000313" key="2">
    <source>
        <dbReference type="EMBL" id="KAG5166692.1"/>
    </source>
</evidence>
<feature type="compositionally biased region" description="Basic and acidic residues" evidence="1">
    <location>
        <begin position="743"/>
        <end position="752"/>
    </location>
</feature>
<dbReference type="GO" id="GO:0005634">
    <property type="term" value="C:nucleus"/>
    <property type="evidence" value="ECO:0007669"/>
    <property type="project" value="InterPro"/>
</dbReference>
<feature type="compositionally biased region" description="Acidic residues" evidence="1">
    <location>
        <begin position="515"/>
        <end position="526"/>
    </location>
</feature>
<feature type="compositionally biased region" description="Polar residues" evidence="1">
    <location>
        <begin position="190"/>
        <end position="205"/>
    </location>
</feature>
<accession>A0A8H7XTR0</accession>
<feature type="region of interest" description="Disordered" evidence="1">
    <location>
        <begin position="713"/>
        <end position="784"/>
    </location>
</feature>
<dbReference type="PANTHER" id="PTHR28122">
    <property type="entry name" value="E3 UBIQUITIN-PROTEIN LIGASE SUBSTRATE RECEPTOR MMS22"/>
    <property type="match status" value="1"/>
</dbReference>
<sequence length="1897" mass="215287">MDIDEVIETSDPEEYAQELEERKKKELLNLKQRIRYESYSNYSDHGPPPRKKPKYHHDHSDEMKSPSKSEPTGDTSPRRSPSFSTTTFVPTSPGSLFMSRSPTRTPGHSRVLHVTKSEEDNSFLDLFTPPPEGSQDPLLLASPTPLTVSTPIRQRVSPVGSPRVLSPGTATNSYTPVDSPPGPRLRASPISPSQRTLDSDFSSRSPLAARDNVLVSYSQKVDDKDDDYLSFSPIKSSTKSHDSSPLRRTNLNFSDPLSPIGDARERSLSRSPAQRISASPTPSSPVQMIPREKPLLQDAESAALAQSLAEQSRYSLRQRKPAQLKPYTSESIMYKHQLRSVPEAIVKIKALDHVHRDPSNRYEDEGTQQDGYVDDGTQADDDLWEEMVHRRKRRRGLSQEASTSEQQKHYPPILQGLSDEEEDEGILETAREARRHKKRMEKEQKAREREERERKRLEESKKAKPFPLNKTNFVHKHKKSSSISQSEKENLPTNRQSSAVPHHAAALHDYFQDDYDMSDLEPEGDDNNAFHEPQHFSSPPPASIRRNSYGDVTPVDSGAEEDMSMLPTAELGHARSRSRSALPGSDIVLDLEPKKKNILHKMMPAFMINKLAQESTAPQKQKRANRQQENRRSSVDPDSLLPGQTRVQITSNPKPIREIKGDSESEVEVDISSDSDSSSESPVDTKDTEVEEGPDSDANDILFVYQRPKTPPVIDLTHGNLSDDDGARPVGGNGRRYKPRRHGGAERLRDPSAIDYMLARSGNSVRQGSNSRGLTSKSHRKPSKFKHDIITAGARKYGRERQTLLSFPVDNKKHLKTAKSSSNQQTKANVSRHSPLDEGPSGEFENQSDQENRVIPVEKMTRRQRKKMKEKRVKELGVYTFRSDVQGITSGRRPGPVYITVDLEDVGFHRTLQPKVFGPAPTIDWSRHYQPPLVIKKPKLLANGAFPEASSSQKTPKAENASDLGIPVFHPGKSFAPSTYIKNGWLYELMNVNQSMQTAPMIVDTNILDFHFDITMGVNELCSILPKFAEELFDFATGLPDPDIDVTIIQWASAMRMVCQLTSWYLKDATAEDSVALVDTIQTQFTQLIARIEKASISFVEAPVLYVVWFVVEISTRGRSTSDSSSGKELKKLSEDSPSLLMRLLLQYGLNQTMQPFLDEVDLNDTSLAHYTAELWVRLIHLLGSKLYETATPQSHRFWTQLKEILVARAEEKNTRTPYEASEDAWLTIYSVCALSQFSVHGMTVGQSHLPTYWDIVIFALRRINLNPNLEQIPEDSRRKYDKYVALILNRCFHLWDRYKWNLGDSTAMLMFNELLPIFTSRKHANLLHEKDEYPAFFRDADWSRLSLNYNETAYTLFMKLIIQAIQDGKLSATGPTSVKFGKLMRLLIPMGDLSFTEPRGQEMTMFYNRMAALAIASDLDRSSLKSRVDKARSYLDFSKVNTQSRLAIIRGMANWGCLLVQRKMSVAAFASWIEDMAHTLIEEFKTCTSLEVSSSQNTRTADKSSLEKLMYSLFVAVRSIIESCAEYSFYPEPTFLESLQEVYTNQKVTNFKAHKNPISKQFVRLMDAYLNARSKALPPPTRPSLPAPSQSAIDEDSQESQDYGFEDDFDWTDVNLPEALAVSSVASNENDENFRKVLKNLNKLKFATFAGLEPFLVQSRKGDNYLCDLWLRARLGLSAIEATKTAWEETFKRIDEELAKCHDEHWTRRVQLSIMYQTLRLDPMQYMDFMNRAFGVFLNALISDSTVLHTAAKANDPTVERAYVSLVLSIDGRHPLLLNAAPLPPKDESSGDYDLTREQFLDLRLPLLQGIFRNLNERIRQDRIGRPEVPLEVQTYVDLCRNMLSAMRNNLTKLAEGTEQRAEYRKLCFEVIAILKENRELCEMQCMHFWTKTWSP</sequence>
<feature type="region of interest" description="Disordered" evidence="1">
    <location>
        <begin position="224"/>
        <end position="291"/>
    </location>
</feature>
<dbReference type="EMBL" id="JAFIQS010000008">
    <property type="protein sequence ID" value="KAG5166692.1"/>
    <property type="molecule type" value="Genomic_DNA"/>
</dbReference>
<feature type="region of interest" description="Disordered" evidence="1">
    <location>
        <begin position="1576"/>
        <end position="1599"/>
    </location>
</feature>
<feature type="compositionally biased region" description="Acidic residues" evidence="1">
    <location>
        <begin position="689"/>
        <end position="698"/>
    </location>
</feature>
<feature type="compositionally biased region" description="Low complexity" evidence="1">
    <location>
        <begin position="78"/>
        <end position="93"/>
    </location>
</feature>
<feature type="compositionally biased region" description="Basic and acidic residues" evidence="1">
    <location>
        <begin position="58"/>
        <end position="67"/>
    </location>
</feature>
<dbReference type="InterPro" id="IPR019021">
    <property type="entry name" value="Mms22"/>
</dbReference>
<feature type="region of interest" description="Disordered" evidence="1">
    <location>
        <begin position="515"/>
        <end position="559"/>
    </location>
</feature>
<gene>
    <name evidence="2" type="ORF">JR316_008782</name>
</gene>
<feature type="region of interest" description="Disordered" evidence="1">
    <location>
        <begin position="356"/>
        <end position="501"/>
    </location>
</feature>
<dbReference type="Pfam" id="PF09462">
    <property type="entry name" value="Mus7"/>
    <property type="match status" value="1"/>
</dbReference>
<dbReference type="GO" id="GO:0031297">
    <property type="term" value="P:replication fork processing"/>
    <property type="evidence" value="ECO:0007669"/>
    <property type="project" value="InterPro"/>
</dbReference>
<feature type="region of interest" description="Disordered" evidence="1">
    <location>
        <begin position="31"/>
        <end position="209"/>
    </location>
</feature>
<reference evidence="2" key="1">
    <citation type="submission" date="2021-02" db="EMBL/GenBank/DDBJ databases">
        <title>Psilocybe cubensis genome.</title>
        <authorList>
            <person name="Mckernan K.J."/>
            <person name="Crawford S."/>
            <person name="Trippe A."/>
            <person name="Kane L.T."/>
            <person name="Mclaughlin S."/>
        </authorList>
    </citation>
    <scope>NUCLEOTIDE SEQUENCE [LARGE SCALE GENOMIC DNA]</scope>
    <source>
        <strain evidence="2">MGC-MH-2018</strain>
    </source>
</reference>
<feature type="compositionally biased region" description="Acidic residues" evidence="1">
    <location>
        <begin position="664"/>
        <end position="673"/>
    </location>
</feature>
<feature type="region of interest" description="Disordered" evidence="1">
    <location>
        <begin position="613"/>
        <end position="700"/>
    </location>
</feature>
<feature type="compositionally biased region" description="Polar residues" evidence="1">
    <location>
        <begin position="818"/>
        <end position="832"/>
    </location>
</feature>
<feature type="compositionally biased region" description="Polar residues" evidence="1">
    <location>
        <begin position="269"/>
        <end position="286"/>
    </location>
</feature>